<protein>
    <submittedName>
        <fullName evidence="2">Uncharacterized protein</fullName>
    </submittedName>
</protein>
<reference evidence="2" key="1">
    <citation type="submission" date="2014-09" db="EMBL/GenBank/DDBJ databases">
        <authorList>
            <person name="Magalhaes I.L.F."/>
            <person name="Oliveira U."/>
            <person name="Santos F.R."/>
            <person name="Vidigal T.H.D.A."/>
            <person name="Brescovit A.D."/>
            <person name="Santos A.J."/>
        </authorList>
    </citation>
    <scope>NUCLEOTIDE SEQUENCE</scope>
    <source>
        <tissue evidence="2">Shoot tissue taken approximately 20 cm above the soil surface</tissue>
    </source>
</reference>
<evidence type="ECO:0000313" key="2">
    <source>
        <dbReference type="EMBL" id="JAD59819.1"/>
    </source>
</evidence>
<reference evidence="2" key="2">
    <citation type="journal article" date="2015" name="Data Brief">
        <title>Shoot transcriptome of the giant reed, Arundo donax.</title>
        <authorList>
            <person name="Barrero R.A."/>
            <person name="Guerrero F.D."/>
            <person name="Moolhuijzen P."/>
            <person name="Goolsby J.A."/>
            <person name="Tidwell J."/>
            <person name="Bellgard S.E."/>
            <person name="Bellgard M.I."/>
        </authorList>
    </citation>
    <scope>NUCLEOTIDE SEQUENCE</scope>
    <source>
        <tissue evidence="2">Shoot tissue taken approximately 20 cm above the soil surface</tissue>
    </source>
</reference>
<organism evidence="2">
    <name type="scientific">Arundo donax</name>
    <name type="common">Giant reed</name>
    <name type="synonym">Donax arundinaceus</name>
    <dbReference type="NCBI Taxonomy" id="35708"/>
    <lineage>
        <taxon>Eukaryota</taxon>
        <taxon>Viridiplantae</taxon>
        <taxon>Streptophyta</taxon>
        <taxon>Embryophyta</taxon>
        <taxon>Tracheophyta</taxon>
        <taxon>Spermatophyta</taxon>
        <taxon>Magnoliopsida</taxon>
        <taxon>Liliopsida</taxon>
        <taxon>Poales</taxon>
        <taxon>Poaceae</taxon>
        <taxon>PACMAD clade</taxon>
        <taxon>Arundinoideae</taxon>
        <taxon>Arundineae</taxon>
        <taxon>Arundo</taxon>
    </lineage>
</organism>
<evidence type="ECO:0000256" key="1">
    <source>
        <dbReference type="SAM" id="MobiDB-lite"/>
    </source>
</evidence>
<feature type="region of interest" description="Disordered" evidence="1">
    <location>
        <begin position="1"/>
        <end position="51"/>
    </location>
</feature>
<dbReference type="AlphaFoldDB" id="A0A0A9B723"/>
<sequence>MLSNANRSSASWRSRGAPDAAARRSSGRRRPCSSACTQRATKARSERVLNS</sequence>
<proteinExistence type="predicted"/>
<feature type="compositionally biased region" description="Low complexity" evidence="1">
    <location>
        <begin position="1"/>
        <end position="24"/>
    </location>
</feature>
<accession>A0A0A9B723</accession>
<name>A0A0A9B723_ARUDO</name>
<dbReference type="EMBL" id="GBRH01238076">
    <property type="protein sequence ID" value="JAD59819.1"/>
    <property type="molecule type" value="Transcribed_RNA"/>
</dbReference>